<dbReference type="Gene3D" id="2.40.340.10">
    <property type="entry name" value="MoeA, C-terminal, domain IV"/>
    <property type="match status" value="1"/>
</dbReference>
<dbReference type="RefSeq" id="WP_265424021.1">
    <property type="nucleotide sequence ID" value="NZ_JAPFPW010000003.1"/>
</dbReference>
<dbReference type="InterPro" id="IPR001453">
    <property type="entry name" value="MoaB/Mog_dom"/>
</dbReference>
<name>A0ABT3N6U5_9BACT</name>
<dbReference type="PANTHER" id="PTHR10192">
    <property type="entry name" value="MOLYBDOPTERIN BIOSYNTHESIS PROTEIN"/>
    <property type="match status" value="1"/>
</dbReference>
<dbReference type="Pfam" id="PF03453">
    <property type="entry name" value="MoeA_N"/>
    <property type="match status" value="1"/>
</dbReference>
<evidence type="ECO:0000256" key="6">
    <source>
        <dbReference type="RuleBase" id="RU365090"/>
    </source>
</evidence>
<sequence length="646" mass="69700">MSQRNVYLSMIPLEQAREITLREFGSVTSKKEEIPSSQAVGRVLAEAVMAAASSPPHHVAAMDGYAIRAKETFHASESHPVFLKEMENAFPVNTGQVLPGDSDAVVMIEKVTQEEKGLRLEAPVFPWQHVRKIGEDIVATEMLFPATHEITPYCIGALLSGGVRSVPVFMQPGVLILPTGSELVSAERDPALLRPGEVIESNSHVLGRLAESCGGRWTAAPPIRDEVDLLASQLEEAALREDVDIILTVGGSSAGSHDFTRTALEKTGNVLFHGITMMPGKPVVLGKVCSKPVFGIPGYPVSAILAFEELVRPLIRSMLGRPVIHRKKCTVFLSRAIPSRLGLEEFVRIRLAEIAGRTIAAPLPRGAGCITSITEADAILRIPANSEGLATGAETTAELLRPIEEIHNTLLVVGSHDNALDLLANHLKPMGIRLSSAHVGSMGGLLAIRSQSCHMAGSHLLDPSDGSYNKNAIARILPETPVYRLHLAVRIQGFIVRKGNPMNIRRTADLLRPGLRFINRQPGSGTRILMDYELQKNTIFPGDIEGYDNEETTHMAVAAAVLSGSADAGLGIAAAARALDLDFVPLTPETYELIFPAELMQTPQIQAVIRILSTKTFRESLKALGGYTIENTGKLTGPERTPPEKT</sequence>
<evidence type="ECO:0000256" key="5">
    <source>
        <dbReference type="ARBA" id="ARBA00047317"/>
    </source>
</evidence>
<dbReference type="InterPro" id="IPR036425">
    <property type="entry name" value="MoaB/Mog-like_dom_sf"/>
</dbReference>
<comment type="pathway">
    <text evidence="2 6">Cofactor biosynthesis; molybdopterin biosynthesis.</text>
</comment>
<dbReference type="SUPFAM" id="SSF63867">
    <property type="entry name" value="MoeA C-terminal domain-like"/>
    <property type="match status" value="1"/>
</dbReference>
<evidence type="ECO:0000313" key="8">
    <source>
        <dbReference type="EMBL" id="MCW7753164.1"/>
    </source>
</evidence>
<evidence type="ECO:0000313" key="9">
    <source>
        <dbReference type="Proteomes" id="UP001209681"/>
    </source>
</evidence>
<evidence type="ECO:0000256" key="3">
    <source>
        <dbReference type="ARBA" id="ARBA00010763"/>
    </source>
</evidence>
<dbReference type="InterPro" id="IPR005111">
    <property type="entry name" value="MoeA_C_domain_IV"/>
</dbReference>
<keyword evidence="6" id="KW-0479">Metal-binding</keyword>
<dbReference type="SUPFAM" id="SSF63882">
    <property type="entry name" value="MoeA N-terminal region -like"/>
    <property type="match status" value="1"/>
</dbReference>
<keyword evidence="9" id="KW-1185">Reference proteome</keyword>
<comment type="function">
    <text evidence="1 6">Catalyzes the insertion of molybdate into adenylated molybdopterin with the concomitant release of AMP.</text>
</comment>
<dbReference type="InterPro" id="IPR036688">
    <property type="entry name" value="MoeA_C_domain_IV_sf"/>
</dbReference>
<dbReference type="InterPro" id="IPR038987">
    <property type="entry name" value="MoeA-like"/>
</dbReference>
<keyword evidence="6" id="KW-0460">Magnesium</keyword>
<dbReference type="SUPFAM" id="SSF53218">
    <property type="entry name" value="Molybdenum cofactor biosynthesis proteins"/>
    <property type="match status" value="1"/>
</dbReference>
<dbReference type="NCBIfam" id="NF011068">
    <property type="entry name" value="PRK14498.1"/>
    <property type="match status" value="1"/>
</dbReference>
<keyword evidence="6" id="KW-0808">Transferase</keyword>
<dbReference type="Pfam" id="PF03454">
    <property type="entry name" value="MoeA_C"/>
    <property type="match status" value="1"/>
</dbReference>
<dbReference type="Pfam" id="PF00994">
    <property type="entry name" value="MoCF_biosynth"/>
    <property type="match status" value="1"/>
</dbReference>
<dbReference type="Pfam" id="PF12727">
    <property type="entry name" value="PBP_like"/>
    <property type="match status" value="1"/>
</dbReference>
<dbReference type="SUPFAM" id="SSF53850">
    <property type="entry name" value="Periplasmic binding protein-like II"/>
    <property type="match status" value="1"/>
</dbReference>
<gene>
    <name evidence="8" type="ORF">OOT00_04095</name>
</gene>
<keyword evidence="4 6" id="KW-0501">Molybdenum cofactor biosynthesis</keyword>
<dbReference type="EMBL" id="JAPFPW010000003">
    <property type="protein sequence ID" value="MCW7753164.1"/>
    <property type="molecule type" value="Genomic_DNA"/>
</dbReference>
<reference evidence="8 9" key="1">
    <citation type="submission" date="2022-11" db="EMBL/GenBank/DDBJ databases">
        <title>Desulfobotulus tamanensis H1 sp. nov. - anaerobic, alkaliphilic, sulphate reducing bacterium isolated from terrestrial mud volcano.</title>
        <authorList>
            <person name="Frolova A."/>
            <person name="Merkel A.Y."/>
            <person name="Slobodkin A.I."/>
        </authorList>
    </citation>
    <scope>NUCLEOTIDE SEQUENCE [LARGE SCALE GENOMIC DNA]</scope>
    <source>
        <strain evidence="8 9">H1</strain>
    </source>
</reference>
<dbReference type="InterPro" id="IPR024370">
    <property type="entry name" value="PBP_domain"/>
</dbReference>
<dbReference type="EC" id="2.10.1.1" evidence="6"/>
<protein>
    <recommendedName>
        <fullName evidence="6">Molybdopterin molybdenumtransferase</fullName>
        <ecNumber evidence="6">2.10.1.1</ecNumber>
    </recommendedName>
</protein>
<evidence type="ECO:0000256" key="2">
    <source>
        <dbReference type="ARBA" id="ARBA00005046"/>
    </source>
</evidence>
<dbReference type="Gene3D" id="3.40.190.10">
    <property type="entry name" value="Periplasmic binding protein-like II"/>
    <property type="match status" value="1"/>
</dbReference>
<dbReference type="Gene3D" id="3.90.105.10">
    <property type="entry name" value="Molybdopterin biosynthesis moea protein, domain 2"/>
    <property type="match status" value="1"/>
</dbReference>
<dbReference type="PANTHER" id="PTHR10192:SF16">
    <property type="entry name" value="MOLYBDOPTERIN MOLYBDENUMTRANSFERASE"/>
    <property type="match status" value="1"/>
</dbReference>
<comment type="catalytic activity">
    <reaction evidence="5">
        <text>adenylyl-molybdopterin + molybdate = Mo-molybdopterin + AMP + H(+)</text>
        <dbReference type="Rhea" id="RHEA:35047"/>
        <dbReference type="ChEBI" id="CHEBI:15378"/>
        <dbReference type="ChEBI" id="CHEBI:36264"/>
        <dbReference type="ChEBI" id="CHEBI:62727"/>
        <dbReference type="ChEBI" id="CHEBI:71302"/>
        <dbReference type="ChEBI" id="CHEBI:456215"/>
        <dbReference type="EC" id="2.10.1.1"/>
    </reaction>
</comment>
<dbReference type="CDD" id="cd00887">
    <property type="entry name" value="MoeA"/>
    <property type="match status" value="1"/>
</dbReference>
<evidence type="ECO:0000256" key="4">
    <source>
        <dbReference type="ARBA" id="ARBA00023150"/>
    </source>
</evidence>
<evidence type="ECO:0000259" key="7">
    <source>
        <dbReference type="SMART" id="SM00852"/>
    </source>
</evidence>
<dbReference type="Gene3D" id="3.40.980.10">
    <property type="entry name" value="MoaB/Mog-like domain"/>
    <property type="match status" value="1"/>
</dbReference>
<evidence type="ECO:0000256" key="1">
    <source>
        <dbReference type="ARBA" id="ARBA00002901"/>
    </source>
</evidence>
<dbReference type="Gene3D" id="2.170.190.11">
    <property type="entry name" value="Molybdopterin biosynthesis moea protein, domain 3"/>
    <property type="match status" value="1"/>
</dbReference>
<comment type="cofactor">
    <cofactor evidence="6">
        <name>Mg(2+)</name>
        <dbReference type="ChEBI" id="CHEBI:18420"/>
    </cofactor>
</comment>
<feature type="domain" description="MoaB/Mog" evidence="7">
    <location>
        <begin position="175"/>
        <end position="317"/>
    </location>
</feature>
<dbReference type="InterPro" id="IPR005110">
    <property type="entry name" value="MoeA_linker/N"/>
</dbReference>
<accession>A0ABT3N6U5</accession>
<dbReference type="InterPro" id="IPR036135">
    <property type="entry name" value="MoeA_linker/N_sf"/>
</dbReference>
<keyword evidence="6" id="KW-0500">Molybdenum</keyword>
<organism evidence="8 9">
    <name type="scientific">Desulfobotulus pelophilus</name>
    <dbReference type="NCBI Taxonomy" id="2823377"/>
    <lineage>
        <taxon>Bacteria</taxon>
        <taxon>Pseudomonadati</taxon>
        <taxon>Thermodesulfobacteriota</taxon>
        <taxon>Desulfobacteria</taxon>
        <taxon>Desulfobacterales</taxon>
        <taxon>Desulfobacteraceae</taxon>
        <taxon>Desulfobotulus</taxon>
    </lineage>
</organism>
<proteinExistence type="inferred from homology"/>
<comment type="similarity">
    <text evidence="3 6">Belongs to the MoeA family.</text>
</comment>
<comment type="caution">
    <text evidence="8">The sequence shown here is derived from an EMBL/GenBank/DDBJ whole genome shotgun (WGS) entry which is preliminary data.</text>
</comment>
<dbReference type="Proteomes" id="UP001209681">
    <property type="component" value="Unassembled WGS sequence"/>
</dbReference>
<dbReference type="SMART" id="SM00852">
    <property type="entry name" value="MoCF_biosynth"/>
    <property type="match status" value="1"/>
</dbReference>